<organism evidence="3 4">
    <name type="scientific">Xylaria bambusicola</name>
    <dbReference type="NCBI Taxonomy" id="326684"/>
    <lineage>
        <taxon>Eukaryota</taxon>
        <taxon>Fungi</taxon>
        <taxon>Dikarya</taxon>
        <taxon>Ascomycota</taxon>
        <taxon>Pezizomycotina</taxon>
        <taxon>Sordariomycetes</taxon>
        <taxon>Xylariomycetidae</taxon>
        <taxon>Xylariales</taxon>
        <taxon>Xylariaceae</taxon>
        <taxon>Xylaria</taxon>
    </lineage>
</organism>
<keyword evidence="4" id="KW-1185">Reference proteome</keyword>
<gene>
    <name evidence="3" type="ORF">RRF57_002862</name>
</gene>
<evidence type="ECO:0000313" key="4">
    <source>
        <dbReference type="Proteomes" id="UP001305414"/>
    </source>
</evidence>
<feature type="compositionally biased region" description="Polar residues" evidence="1">
    <location>
        <begin position="75"/>
        <end position="89"/>
    </location>
</feature>
<protein>
    <recommendedName>
        <fullName evidence="2">Clr5 domain-containing protein</fullName>
    </recommendedName>
</protein>
<dbReference type="Proteomes" id="UP001305414">
    <property type="component" value="Unassembled WGS sequence"/>
</dbReference>
<dbReference type="InterPro" id="IPR025676">
    <property type="entry name" value="Clr5_dom"/>
</dbReference>
<sequence length="582" mass="67020">MNEYVFAANNYVLMSTPSPPLVVAHRPQRSPILPSPVLTPPSTLSPQSTQSPPAQTPPSEPAAVRNHDVEPVRPTPTQMQSVFSSQTGEAYRSQQHTAQVWESHKAEIRRLYLDENRPLKEVMAIMRQRGFRATWSSVRMYKSRFDKWGFSKNNSKREVVTMLQVQRQRNALGKRTTFQRNGREIAIDAYLKRKGISQYDLAEPGIADSLPEHLRCVTPPPETPLVIQAGGALSLQELVLQTARDLAWNPYCPSDFPLVTSSAVYRGDALRCAITDITNADWLFHIGHYDRGGIMCEQGFKWLHLMVTKPSIYGLLHLLLFHLDAYNKGIIKEVWRYLAAYSATIKADGPLARLFQGISKFINTHDFDEYWNLIFECTERLLLIDEQSSGLPEGTIARLYPLIFIPRAYQYKPGPYRRLQNRCDWNRLTQGTKPRVAEEMAIYEASELLILGTQRNWQGERVLELADSLLEKTKKFAYNVDFFIFIAMNALAHYYRADFKPGDPMDSSKHLLSVHYMEEVCKLSEGRWDPDLGYFMGDFEKLETWYREAGDTLKADETRIRWRNSLELIPKQWERVHQIPPC</sequence>
<accession>A0AAN7UFU5</accession>
<dbReference type="EMBL" id="JAWHQM010000005">
    <property type="protein sequence ID" value="KAK5627147.1"/>
    <property type="molecule type" value="Genomic_DNA"/>
</dbReference>
<name>A0AAN7UFU5_9PEZI</name>
<dbReference type="PANTHER" id="PTHR38788">
    <property type="entry name" value="CLR5 DOMAIN-CONTAINING PROTEIN"/>
    <property type="match status" value="1"/>
</dbReference>
<evidence type="ECO:0000256" key="1">
    <source>
        <dbReference type="SAM" id="MobiDB-lite"/>
    </source>
</evidence>
<feature type="compositionally biased region" description="Low complexity" evidence="1">
    <location>
        <begin position="40"/>
        <end position="53"/>
    </location>
</feature>
<proteinExistence type="predicted"/>
<comment type="caution">
    <text evidence="3">The sequence shown here is derived from an EMBL/GenBank/DDBJ whole genome shotgun (WGS) entry which is preliminary data.</text>
</comment>
<reference evidence="3 4" key="1">
    <citation type="submission" date="2023-10" db="EMBL/GenBank/DDBJ databases">
        <title>Draft genome sequence of Xylaria bambusicola isolate GMP-LS, the root and basal stem rot pathogen of sugarcane in Indonesia.</title>
        <authorList>
            <person name="Selvaraj P."/>
            <person name="Muralishankar V."/>
            <person name="Muruganantham S."/>
            <person name="Sp S."/>
            <person name="Haryani S."/>
            <person name="Lau K.J.X."/>
            <person name="Naqvi N.I."/>
        </authorList>
    </citation>
    <scope>NUCLEOTIDE SEQUENCE [LARGE SCALE GENOMIC DNA]</scope>
    <source>
        <strain evidence="3">GMP-LS</strain>
    </source>
</reference>
<dbReference type="Pfam" id="PF14420">
    <property type="entry name" value="Clr5"/>
    <property type="match status" value="1"/>
</dbReference>
<feature type="domain" description="Clr5" evidence="2">
    <location>
        <begin position="98"/>
        <end position="152"/>
    </location>
</feature>
<dbReference type="PANTHER" id="PTHR38788:SF3">
    <property type="entry name" value="CLR5 DOMAIN-CONTAINING PROTEIN"/>
    <property type="match status" value="1"/>
</dbReference>
<evidence type="ECO:0000313" key="3">
    <source>
        <dbReference type="EMBL" id="KAK5627147.1"/>
    </source>
</evidence>
<feature type="region of interest" description="Disordered" evidence="1">
    <location>
        <begin position="70"/>
        <end position="89"/>
    </location>
</feature>
<evidence type="ECO:0000259" key="2">
    <source>
        <dbReference type="Pfam" id="PF14420"/>
    </source>
</evidence>
<feature type="region of interest" description="Disordered" evidence="1">
    <location>
        <begin position="32"/>
        <end position="65"/>
    </location>
</feature>
<dbReference type="AlphaFoldDB" id="A0AAN7UFU5"/>